<reference evidence="1" key="2">
    <citation type="journal article" date="2015" name="Fish Shellfish Immunol.">
        <title>Early steps in the European eel (Anguilla anguilla)-Vibrio vulnificus interaction in the gills: Role of the RtxA13 toxin.</title>
        <authorList>
            <person name="Callol A."/>
            <person name="Pajuelo D."/>
            <person name="Ebbesson L."/>
            <person name="Teles M."/>
            <person name="MacKenzie S."/>
            <person name="Amaro C."/>
        </authorList>
    </citation>
    <scope>NUCLEOTIDE SEQUENCE</scope>
</reference>
<dbReference type="EMBL" id="GBXM01062601">
    <property type="protein sequence ID" value="JAH45976.1"/>
    <property type="molecule type" value="Transcribed_RNA"/>
</dbReference>
<sequence>MSLEYGILLVDVLLFHVTNPCGNQPAKLLISL</sequence>
<evidence type="ECO:0000313" key="1">
    <source>
        <dbReference type="EMBL" id="JAH45976.1"/>
    </source>
</evidence>
<accession>A0A0E9SXF6</accession>
<proteinExistence type="predicted"/>
<name>A0A0E9SXF6_ANGAN</name>
<dbReference type="AlphaFoldDB" id="A0A0E9SXF6"/>
<reference evidence="1" key="1">
    <citation type="submission" date="2014-11" db="EMBL/GenBank/DDBJ databases">
        <authorList>
            <person name="Amaro Gonzalez C."/>
        </authorList>
    </citation>
    <scope>NUCLEOTIDE SEQUENCE</scope>
</reference>
<organism evidence="1">
    <name type="scientific">Anguilla anguilla</name>
    <name type="common">European freshwater eel</name>
    <name type="synonym">Muraena anguilla</name>
    <dbReference type="NCBI Taxonomy" id="7936"/>
    <lineage>
        <taxon>Eukaryota</taxon>
        <taxon>Metazoa</taxon>
        <taxon>Chordata</taxon>
        <taxon>Craniata</taxon>
        <taxon>Vertebrata</taxon>
        <taxon>Euteleostomi</taxon>
        <taxon>Actinopterygii</taxon>
        <taxon>Neopterygii</taxon>
        <taxon>Teleostei</taxon>
        <taxon>Anguilliformes</taxon>
        <taxon>Anguillidae</taxon>
        <taxon>Anguilla</taxon>
    </lineage>
</organism>
<protein>
    <submittedName>
        <fullName evidence="1">Uncharacterized protein</fullName>
    </submittedName>
</protein>